<feature type="region of interest" description="Disordered" evidence="1">
    <location>
        <begin position="148"/>
        <end position="180"/>
    </location>
</feature>
<dbReference type="EMBL" id="HG994582">
    <property type="protein sequence ID" value="CAF2891438.1"/>
    <property type="molecule type" value="Genomic_DNA"/>
</dbReference>
<feature type="transmembrane region" description="Helical" evidence="2">
    <location>
        <begin position="46"/>
        <end position="66"/>
    </location>
</feature>
<sequence length="180" mass="19860">MLHSKAHIWILILAVNIAYTAADEELSDVIARNFLSVTSGDITINLIPIYFIVILFFLFKIAYIFLGLDYSAPNIAHDFEGTSSGYGPPSEPSYSSYSSPSTDYGAPSSGGASSYQTKGDKSPQSFFNFPSHRLLDLFTYLPYSGSHPVDPGTSKSDQLSNKVDDWKPSKNPLYLQKKKI</sequence>
<evidence type="ECO:0000313" key="5">
    <source>
        <dbReference type="Proteomes" id="UP000675881"/>
    </source>
</evidence>
<name>A0A7R8H620_LEPSM</name>
<feature type="region of interest" description="Disordered" evidence="1">
    <location>
        <begin position="82"/>
        <end position="119"/>
    </location>
</feature>
<dbReference type="Proteomes" id="UP000675881">
    <property type="component" value="Chromosome 3"/>
</dbReference>
<evidence type="ECO:0000256" key="2">
    <source>
        <dbReference type="SAM" id="Phobius"/>
    </source>
</evidence>
<gene>
    <name evidence="4" type="ORF">LSAA_7542</name>
</gene>
<evidence type="ECO:0000256" key="1">
    <source>
        <dbReference type="SAM" id="MobiDB-lite"/>
    </source>
</evidence>
<accession>A0A7R8H620</accession>
<protein>
    <submittedName>
        <fullName evidence="4">(salmon louse) hypothetical protein</fullName>
    </submittedName>
</protein>
<organism evidence="4 5">
    <name type="scientific">Lepeophtheirus salmonis</name>
    <name type="common">Salmon louse</name>
    <name type="synonym">Caligus salmonis</name>
    <dbReference type="NCBI Taxonomy" id="72036"/>
    <lineage>
        <taxon>Eukaryota</taxon>
        <taxon>Metazoa</taxon>
        <taxon>Ecdysozoa</taxon>
        <taxon>Arthropoda</taxon>
        <taxon>Crustacea</taxon>
        <taxon>Multicrustacea</taxon>
        <taxon>Hexanauplia</taxon>
        <taxon>Copepoda</taxon>
        <taxon>Siphonostomatoida</taxon>
        <taxon>Caligidae</taxon>
        <taxon>Lepeophtheirus</taxon>
    </lineage>
</organism>
<evidence type="ECO:0000313" key="4">
    <source>
        <dbReference type="EMBL" id="CAF2891438.1"/>
    </source>
</evidence>
<keyword evidence="2" id="KW-0472">Membrane</keyword>
<keyword evidence="2" id="KW-0812">Transmembrane</keyword>
<keyword evidence="3" id="KW-0732">Signal</keyword>
<feature type="chain" id="PRO_5043490200" evidence="3">
    <location>
        <begin position="23"/>
        <end position="180"/>
    </location>
</feature>
<feature type="compositionally biased region" description="Low complexity" evidence="1">
    <location>
        <begin position="82"/>
        <end position="114"/>
    </location>
</feature>
<proteinExistence type="predicted"/>
<feature type="signal peptide" evidence="3">
    <location>
        <begin position="1"/>
        <end position="22"/>
    </location>
</feature>
<dbReference type="AlphaFoldDB" id="A0A7R8H620"/>
<reference evidence="4" key="1">
    <citation type="submission" date="2021-02" db="EMBL/GenBank/DDBJ databases">
        <authorList>
            <person name="Bekaert M."/>
        </authorList>
    </citation>
    <scope>NUCLEOTIDE SEQUENCE</scope>
    <source>
        <strain evidence="4">IoA-00</strain>
    </source>
</reference>
<keyword evidence="2" id="KW-1133">Transmembrane helix</keyword>
<evidence type="ECO:0000256" key="3">
    <source>
        <dbReference type="SAM" id="SignalP"/>
    </source>
</evidence>
<keyword evidence="5" id="KW-1185">Reference proteome</keyword>